<keyword evidence="3 6" id="KW-0812">Transmembrane</keyword>
<dbReference type="PANTHER" id="PTHR32522:SF5">
    <property type="entry name" value="ABC3 TRANSPORTER PERMEASE PROTEIN DOMAIN-CONTAINING PROTEIN"/>
    <property type="match status" value="1"/>
</dbReference>
<keyword evidence="4 6" id="KW-1133">Transmembrane helix</keyword>
<feature type="transmembrane region" description="Helical" evidence="6">
    <location>
        <begin position="641"/>
        <end position="661"/>
    </location>
</feature>
<evidence type="ECO:0000256" key="2">
    <source>
        <dbReference type="ARBA" id="ARBA00022475"/>
    </source>
</evidence>
<evidence type="ECO:0000259" key="7">
    <source>
        <dbReference type="Pfam" id="PF02687"/>
    </source>
</evidence>
<sequence>MDDSVGSDSVSLEAVKASYNSKVKRRSVHTAISYSLKDSRRRWGSYALDIFVIAMVCFVLVLMRGISSRTPVLYTNFAERRVGEGDLLLQPNPAAAVRKSPGSPLPDICDCDDLVLGNFLPVRSLGPVLTRIQSSSENMMGFFSRNLFLASVAGKEADRSSSSRVTLMFYDHDKEDAINVGKRWHFRKLGEQEAFANDVVLRLINVVAAMGERADLTIELSIFLSILDSVLSARGEPILFSDNQMALLQKDDESYIGIRVDAIGAGDTDDTFSSNGLGVEVVEGNEYLVMSVNQAIGIAFGGDAAQLATEVAIADSVAGSGGKWSSALGNVVALEKAHFELLLRDILRKLRESNEFTVQDLEKCFQVVVPDPEVPSANGFSRKQWLQNQARFEQSCGTDATSRSLETIREDFVSLRQGPLGELFQVPPSLGQVLRLIEDIWRGFGADSPLSPALLEECIAPIFVNLSIDMLTNSTKGMNVEDFTSQVIVLHEQRSDLYSGGLQSSRRQLSALADEVSVALGVDYAVNITTPVLDDLEFNEVVSILIDQIFFIVFVCIMLLTTLLLFSIATFDADKRSYEYAMLRTLGLRTKELIIMVVSKGLQITIPALLLGLAFALLGLLLVDLVLESVAGGEVDLNLDAGFFIVAVLAGFVIPFLAHTLPSRMALAKSLNTAIDISRHKQSEMKVVWKNPRKFNVEFLLVIVGLVLVTFGAIFFYGIPRSFNDGNLSLFLGLLNVIIMGMLFSLSVIVQLLSPLCERAFSYILMPPGTRDARMRSVVMRQLFTHRPKTRNSSIMYTIALGFFIFSGSLVLQQSLGINIYLQEFSGSDVRAFRVDSEELNVDAINPVLDNLVERGVVEDFTFVTPPARIGLSQVVGEGLGRLRVYGLQDNFFKVVPENLVQVHQTAADYSSIRDLDDFFLQDSGAVPRAFGDVPYSDRLPSILSGRSEEVSDDATPILIGAASALEPAIGVSTGVPLLATRRENFAVSHASVLFTKVPTLFFSGLQAVAGETSVLVSENKFGELLGNSNDGSKKESLLIKLRGDSEEELRSNSLVVEGSLYSSVEDELVVLNAVELLDSVSTVSNSLNVYFIIIGIVSIVLCFVMLWTTVAANVSEGKWELAVMRSIGFTKLQIIRVHVYENLLQVFTSTILGTASGVLVSLTLALQYSIFQERPPTLPFPWALFFLLVGLSLLTAIIAPAVIVSNTYVKGIAATLRSI</sequence>
<dbReference type="GO" id="GO:0005886">
    <property type="term" value="C:plasma membrane"/>
    <property type="evidence" value="ECO:0007669"/>
    <property type="project" value="UniProtKB-SubCell"/>
</dbReference>
<keyword evidence="9" id="KW-1185">Reference proteome</keyword>
<gene>
    <name evidence="8" type="ORF">NDN08_004508</name>
</gene>
<comment type="caution">
    <text evidence="8">The sequence shown here is derived from an EMBL/GenBank/DDBJ whole genome shotgun (WGS) entry which is preliminary data.</text>
</comment>
<dbReference type="Proteomes" id="UP001157974">
    <property type="component" value="Unassembled WGS sequence"/>
</dbReference>
<keyword evidence="5 6" id="KW-0472">Membrane</keyword>
<evidence type="ECO:0000256" key="6">
    <source>
        <dbReference type="SAM" id="Phobius"/>
    </source>
</evidence>
<dbReference type="Pfam" id="PF02687">
    <property type="entry name" value="FtsX"/>
    <property type="match status" value="2"/>
</dbReference>
<feature type="domain" description="ABC3 transporter permease C-terminal" evidence="7">
    <location>
        <begin position="552"/>
        <end position="670"/>
    </location>
</feature>
<evidence type="ECO:0000256" key="5">
    <source>
        <dbReference type="ARBA" id="ARBA00023136"/>
    </source>
</evidence>
<comment type="subcellular location">
    <subcellularLocation>
        <location evidence="1">Cell membrane</location>
        <topology evidence="1">Multi-pass membrane protein</topology>
    </subcellularLocation>
</comment>
<dbReference type="EMBL" id="JAMWBK010000007">
    <property type="protein sequence ID" value="KAJ8903400.1"/>
    <property type="molecule type" value="Genomic_DNA"/>
</dbReference>
<feature type="transmembrane region" description="Helical" evidence="6">
    <location>
        <begin position="1147"/>
        <end position="1171"/>
    </location>
</feature>
<feature type="transmembrane region" description="Helical" evidence="6">
    <location>
        <begin position="794"/>
        <end position="812"/>
    </location>
</feature>
<evidence type="ECO:0000256" key="4">
    <source>
        <dbReference type="ARBA" id="ARBA00022989"/>
    </source>
</evidence>
<dbReference type="InterPro" id="IPR003838">
    <property type="entry name" value="ABC3_permease_C"/>
</dbReference>
<dbReference type="PANTHER" id="PTHR32522">
    <property type="match status" value="1"/>
</dbReference>
<protein>
    <recommendedName>
        <fullName evidence="7">ABC3 transporter permease C-terminal domain-containing protein</fullName>
    </recommendedName>
</protein>
<reference evidence="8 9" key="1">
    <citation type="journal article" date="2023" name="Nat. Commun.">
        <title>Origin of minicircular mitochondrial genomes in red algae.</title>
        <authorList>
            <person name="Lee Y."/>
            <person name="Cho C.H."/>
            <person name="Lee Y.M."/>
            <person name="Park S.I."/>
            <person name="Yang J.H."/>
            <person name="West J.A."/>
            <person name="Bhattacharya D."/>
            <person name="Yoon H.S."/>
        </authorList>
    </citation>
    <scope>NUCLEOTIDE SEQUENCE [LARGE SCALE GENOMIC DNA]</scope>
    <source>
        <strain evidence="8 9">CCMP1338</strain>
        <tissue evidence="8">Whole cell</tissue>
    </source>
</reference>
<proteinExistence type="predicted"/>
<evidence type="ECO:0000313" key="8">
    <source>
        <dbReference type="EMBL" id="KAJ8903400.1"/>
    </source>
</evidence>
<evidence type="ECO:0000256" key="1">
    <source>
        <dbReference type="ARBA" id="ARBA00004651"/>
    </source>
</evidence>
<feature type="domain" description="ABC3 transporter permease C-terminal" evidence="7">
    <location>
        <begin position="1093"/>
        <end position="1206"/>
    </location>
</feature>
<feature type="transmembrane region" description="Helical" evidence="6">
    <location>
        <begin position="1183"/>
        <end position="1210"/>
    </location>
</feature>
<feature type="transmembrane region" description="Helical" evidence="6">
    <location>
        <begin position="46"/>
        <end position="66"/>
    </location>
</feature>
<name>A0AAV8ULG8_9RHOD</name>
<organism evidence="8 9">
    <name type="scientific">Rhodosorus marinus</name>
    <dbReference type="NCBI Taxonomy" id="101924"/>
    <lineage>
        <taxon>Eukaryota</taxon>
        <taxon>Rhodophyta</taxon>
        <taxon>Stylonematophyceae</taxon>
        <taxon>Stylonematales</taxon>
        <taxon>Stylonemataceae</taxon>
        <taxon>Rhodosorus</taxon>
    </lineage>
</organism>
<feature type="transmembrane region" description="Helical" evidence="6">
    <location>
        <begin position="1090"/>
        <end position="1116"/>
    </location>
</feature>
<feature type="transmembrane region" description="Helical" evidence="6">
    <location>
        <begin position="699"/>
        <end position="719"/>
    </location>
</feature>
<feature type="transmembrane region" description="Helical" evidence="6">
    <location>
        <begin position="731"/>
        <end position="753"/>
    </location>
</feature>
<keyword evidence="2" id="KW-1003">Cell membrane</keyword>
<feature type="transmembrane region" description="Helical" evidence="6">
    <location>
        <begin position="593"/>
        <end position="621"/>
    </location>
</feature>
<evidence type="ECO:0000256" key="3">
    <source>
        <dbReference type="ARBA" id="ARBA00022692"/>
    </source>
</evidence>
<dbReference type="AlphaFoldDB" id="A0AAV8ULG8"/>
<accession>A0AAV8ULG8</accession>
<evidence type="ECO:0000313" key="9">
    <source>
        <dbReference type="Proteomes" id="UP001157974"/>
    </source>
</evidence>
<feature type="transmembrane region" description="Helical" evidence="6">
    <location>
        <begin position="549"/>
        <end position="572"/>
    </location>
</feature>